<proteinExistence type="predicted"/>
<dbReference type="InterPro" id="IPR059113">
    <property type="entry name" value="Znf_ribbon"/>
</dbReference>
<sequence length="225" mass="24817">MAETVIFEPEEEYECPACNTIVKESDPKCPQCGTVFEEEEEEEQDLETPSDPVATRVAPARPEEITQSVIYDAIIATRSDLEEIQERLDGLVKAQEAIEHDISDIKNRAAIGKARTGSTSTVFADDLERGEDEEPPEVKSVMDPVEVEYEEGPEKDTSQMIKELSQLKGIGGSRAEGLVDLGIESIDDVIEVRLTSAVKKAFGGELRAKEAQKHAKRILKDRGQA</sequence>
<reference evidence="3" key="1">
    <citation type="journal article" date="2015" name="Nature">
        <title>Complex archaea that bridge the gap between prokaryotes and eukaryotes.</title>
        <authorList>
            <person name="Spang A."/>
            <person name="Saw J.H."/>
            <person name="Jorgensen S.L."/>
            <person name="Zaremba-Niedzwiedzka K."/>
            <person name="Martijn J."/>
            <person name="Lind A.E."/>
            <person name="van Eijk R."/>
            <person name="Schleper C."/>
            <person name="Guy L."/>
            <person name="Ettema T.J."/>
        </authorList>
    </citation>
    <scope>NUCLEOTIDE SEQUENCE</scope>
</reference>
<dbReference type="Gene3D" id="1.10.150.20">
    <property type="entry name" value="5' to 3' exonuclease, C-terminal subdomain"/>
    <property type="match status" value="1"/>
</dbReference>
<feature type="region of interest" description="Disordered" evidence="1">
    <location>
        <begin position="36"/>
        <end position="60"/>
    </location>
</feature>
<gene>
    <name evidence="3" type="ORF">LCGC14_0444230</name>
</gene>
<evidence type="ECO:0000256" key="1">
    <source>
        <dbReference type="SAM" id="MobiDB-lite"/>
    </source>
</evidence>
<feature type="compositionally biased region" description="Acidic residues" evidence="1">
    <location>
        <begin position="36"/>
        <end position="48"/>
    </location>
</feature>
<dbReference type="AlphaFoldDB" id="A0A0F9SQD6"/>
<evidence type="ECO:0000313" key="3">
    <source>
        <dbReference type="EMBL" id="KKN69134.1"/>
    </source>
</evidence>
<accession>A0A0F9SQD6</accession>
<organism evidence="3">
    <name type="scientific">marine sediment metagenome</name>
    <dbReference type="NCBI Taxonomy" id="412755"/>
    <lineage>
        <taxon>unclassified sequences</taxon>
        <taxon>metagenomes</taxon>
        <taxon>ecological metagenomes</taxon>
    </lineage>
</organism>
<dbReference type="Pfam" id="PF13248">
    <property type="entry name" value="Zn_ribbon_3"/>
    <property type="match status" value="1"/>
</dbReference>
<name>A0A0F9SQD6_9ZZZZ</name>
<dbReference type="EMBL" id="LAZR01000432">
    <property type="protein sequence ID" value="KKN69134.1"/>
    <property type="molecule type" value="Genomic_DNA"/>
</dbReference>
<comment type="caution">
    <text evidence="3">The sequence shown here is derived from an EMBL/GenBank/DDBJ whole genome shotgun (WGS) entry which is preliminary data.</text>
</comment>
<feature type="domain" description="Putative zinc-ribbon" evidence="2">
    <location>
        <begin position="11"/>
        <end position="36"/>
    </location>
</feature>
<protein>
    <recommendedName>
        <fullName evidence="2">Putative zinc-ribbon domain-containing protein</fullName>
    </recommendedName>
</protein>
<evidence type="ECO:0000259" key="2">
    <source>
        <dbReference type="Pfam" id="PF13248"/>
    </source>
</evidence>